<sequence>MAETGTDHAVVFLFLLSITLFLLLNSVIAGPNGLTMKLIHRDSLESPLYPGNLTQQERIRRLVEQSKARIRYLTATKMAAAGYNNQTDPIGTNGASLPNVFEGQFYMALVGIGSFYDGSRGNTPYYNYYYLIVDTASELIWTQCEGCSSCFRQSKPYFPYKKSTSYHPLPCNHPLCEPEKCLFGLACIYDKTYSGGLTSKGILATEKFTVGLTEIFRDVVFGCGLNQTNFPHEGADNKIAGVLGIGRGPKSFLTQLGHRGGGRFSYCLQNATEDIVSHTYLSFGEDAKIGGPEVQTIALYGTSPGDYYLNLQDISVSDRRILFPEFTFSVKTQRGQERGGCIIDTGTQWTTFYRPIYETVKDYVARYFVEISEPMGLMGDNDFGFDLCYQRQMGFDKFPSIMFHFAEADFVVDPHAAFYITDTVFCLAFLPIENEVFDAVIGSWQTTNHRILFDVKNSKLSFAKEDCVSGS</sequence>
<evidence type="ECO:0000256" key="6">
    <source>
        <dbReference type="SAM" id="SignalP"/>
    </source>
</evidence>
<dbReference type="GO" id="GO:0004190">
    <property type="term" value="F:aspartic-type endopeptidase activity"/>
    <property type="evidence" value="ECO:0007669"/>
    <property type="project" value="UniProtKB-KW"/>
</dbReference>
<keyword evidence="6" id="KW-0732">Signal</keyword>
<feature type="chain" id="PRO_5012284165" evidence="6">
    <location>
        <begin position="30"/>
        <end position="471"/>
    </location>
</feature>
<dbReference type="PANTHER" id="PTHR47967">
    <property type="entry name" value="OS07G0603500 PROTEIN-RELATED"/>
    <property type="match status" value="1"/>
</dbReference>
<reference evidence="8 9" key="1">
    <citation type="journal article" date="2017" name="Mol. Plant">
        <title>The Genome of Medicinal Plant Macleaya cordata Provides New Insights into Benzylisoquinoline Alkaloids Metabolism.</title>
        <authorList>
            <person name="Liu X."/>
            <person name="Liu Y."/>
            <person name="Huang P."/>
            <person name="Ma Y."/>
            <person name="Qing Z."/>
            <person name="Tang Q."/>
            <person name="Cao H."/>
            <person name="Cheng P."/>
            <person name="Zheng Y."/>
            <person name="Yuan Z."/>
            <person name="Zhou Y."/>
            <person name="Liu J."/>
            <person name="Tang Z."/>
            <person name="Zhuo Y."/>
            <person name="Zhang Y."/>
            <person name="Yu L."/>
            <person name="Huang J."/>
            <person name="Yang P."/>
            <person name="Peng Q."/>
            <person name="Zhang J."/>
            <person name="Jiang W."/>
            <person name="Zhang Z."/>
            <person name="Lin K."/>
            <person name="Ro D.K."/>
            <person name="Chen X."/>
            <person name="Xiong X."/>
            <person name="Shang Y."/>
            <person name="Huang S."/>
            <person name="Zeng J."/>
        </authorList>
    </citation>
    <scope>NUCLEOTIDE SEQUENCE [LARGE SCALE GENOMIC DNA]</scope>
    <source>
        <strain evidence="9">cv. BLH2017</strain>
        <tissue evidence="8">Root</tissue>
    </source>
</reference>
<evidence type="ECO:0000313" key="8">
    <source>
        <dbReference type="EMBL" id="OVA15052.1"/>
    </source>
</evidence>
<feature type="domain" description="Peptidase A1" evidence="7">
    <location>
        <begin position="106"/>
        <end position="463"/>
    </location>
</feature>
<dbReference type="InParanoid" id="A0A200QX90"/>
<keyword evidence="9" id="KW-1185">Reference proteome</keyword>
<dbReference type="GO" id="GO:0006508">
    <property type="term" value="P:proteolysis"/>
    <property type="evidence" value="ECO:0007669"/>
    <property type="project" value="UniProtKB-KW"/>
</dbReference>
<keyword evidence="2" id="KW-0645">Protease</keyword>
<evidence type="ECO:0000256" key="4">
    <source>
        <dbReference type="ARBA" id="ARBA00022801"/>
    </source>
</evidence>
<dbReference type="PROSITE" id="PS51767">
    <property type="entry name" value="PEPTIDASE_A1"/>
    <property type="match status" value="1"/>
</dbReference>
<dbReference type="InterPro" id="IPR032861">
    <property type="entry name" value="TAXi_N"/>
</dbReference>
<comment type="similarity">
    <text evidence="1">Belongs to the peptidase A1 family.</text>
</comment>
<dbReference type="EMBL" id="MVGT01000924">
    <property type="protein sequence ID" value="OVA15052.1"/>
    <property type="molecule type" value="Genomic_DNA"/>
</dbReference>
<dbReference type="Pfam" id="PF14541">
    <property type="entry name" value="TAXi_C"/>
    <property type="match status" value="1"/>
</dbReference>
<evidence type="ECO:0000313" key="9">
    <source>
        <dbReference type="Proteomes" id="UP000195402"/>
    </source>
</evidence>
<keyword evidence="5" id="KW-0325">Glycoprotein</keyword>
<dbReference type="STRING" id="56857.A0A200QX90"/>
<evidence type="ECO:0000256" key="3">
    <source>
        <dbReference type="ARBA" id="ARBA00022750"/>
    </source>
</evidence>
<name>A0A200QX90_MACCD</name>
<comment type="caution">
    <text evidence="8">The sequence shown here is derived from an EMBL/GenBank/DDBJ whole genome shotgun (WGS) entry which is preliminary data.</text>
</comment>
<evidence type="ECO:0000259" key="7">
    <source>
        <dbReference type="PROSITE" id="PS51767"/>
    </source>
</evidence>
<dbReference type="SUPFAM" id="SSF50630">
    <property type="entry name" value="Acid proteases"/>
    <property type="match status" value="1"/>
</dbReference>
<dbReference type="InterPro" id="IPR021109">
    <property type="entry name" value="Peptidase_aspartic_dom_sf"/>
</dbReference>
<evidence type="ECO:0000256" key="2">
    <source>
        <dbReference type="ARBA" id="ARBA00022670"/>
    </source>
</evidence>
<evidence type="ECO:0000256" key="1">
    <source>
        <dbReference type="ARBA" id="ARBA00007447"/>
    </source>
</evidence>
<dbReference type="Proteomes" id="UP000195402">
    <property type="component" value="Unassembled WGS sequence"/>
</dbReference>
<protein>
    <submittedName>
        <fullName evidence="8">Peptidase A1</fullName>
    </submittedName>
</protein>
<dbReference type="GO" id="GO:0005576">
    <property type="term" value="C:extracellular region"/>
    <property type="evidence" value="ECO:0007669"/>
    <property type="project" value="TreeGrafter"/>
</dbReference>
<dbReference type="CDD" id="cd05476">
    <property type="entry name" value="pepsin_A_like_plant"/>
    <property type="match status" value="1"/>
</dbReference>
<dbReference type="PANTHER" id="PTHR47967:SF123">
    <property type="entry name" value="ASPARTIC PROTEINASE NEPENTHESIN-1-LIKE"/>
    <property type="match status" value="1"/>
</dbReference>
<dbReference type="Gene3D" id="2.40.70.10">
    <property type="entry name" value="Acid Proteases"/>
    <property type="match status" value="2"/>
</dbReference>
<dbReference type="AlphaFoldDB" id="A0A200QX90"/>
<dbReference type="OrthoDB" id="907879at2759"/>
<gene>
    <name evidence="8" type="ORF">BVC80_949g69</name>
</gene>
<dbReference type="InterPro" id="IPR051708">
    <property type="entry name" value="Plant_Aspart_Prot_A1"/>
</dbReference>
<feature type="signal peptide" evidence="6">
    <location>
        <begin position="1"/>
        <end position="29"/>
    </location>
</feature>
<dbReference type="InterPro" id="IPR033121">
    <property type="entry name" value="PEPTIDASE_A1"/>
</dbReference>
<evidence type="ECO:0000256" key="5">
    <source>
        <dbReference type="ARBA" id="ARBA00023180"/>
    </source>
</evidence>
<dbReference type="InterPro" id="IPR032799">
    <property type="entry name" value="TAXi_C"/>
</dbReference>
<dbReference type="OMA" id="HRIVYDT"/>
<proteinExistence type="inferred from homology"/>
<dbReference type="Pfam" id="PF14543">
    <property type="entry name" value="TAXi_N"/>
    <property type="match status" value="1"/>
</dbReference>
<dbReference type="InterPro" id="IPR034161">
    <property type="entry name" value="Pepsin-like_plant"/>
</dbReference>
<accession>A0A200QX90</accession>
<keyword evidence="3" id="KW-0064">Aspartyl protease</keyword>
<organism evidence="8 9">
    <name type="scientific">Macleaya cordata</name>
    <name type="common">Five-seeded plume-poppy</name>
    <name type="synonym">Bocconia cordata</name>
    <dbReference type="NCBI Taxonomy" id="56857"/>
    <lineage>
        <taxon>Eukaryota</taxon>
        <taxon>Viridiplantae</taxon>
        <taxon>Streptophyta</taxon>
        <taxon>Embryophyta</taxon>
        <taxon>Tracheophyta</taxon>
        <taxon>Spermatophyta</taxon>
        <taxon>Magnoliopsida</taxon>
        <taxon>Ranunculales</taxon>
        <taxon>Papaveraceae</taxon>
        <taxon>Papaveroideae</taxon>
        <taxon>Macleaya</taxon>
    </lineage>
</organism>
<keyword evidence="4" id="KW-0378">Hydrolase</keyword>